<sequence>MRCHHLETYLPAALQLQPIAALAWGPDRQRIAAATSDRTISVFSPQGVRLDKFKTKPADTGSGAYSIRGLAWSPDSTLLAVAQSDGAIFGFRLGRLDSQEKKAICWKVLFKGSPTSIVWLPGDSASGVIFGCLDGQVCSALLGQSKAAVVGQAQPVLNLAVAGQAVWSAHQDGWICRVQLASAAGKAGSLLQRLVRHCAAPEALAATDTSILAAGPDLKVHIYSHTGSYAMSHEAEVKHMHTAAALAWHPDGGRLWVGTVAGSLEAFQTCSTCLRYGESFQVEQHAAGGATIASLKDGSTHGLVAPDSMPIHWLEVFRGRYVVAFTASALLLLDWDTGASSHVPWKRAGDECFCLDWPLVCIIHSQGSLSRSGAAESQGYSHTTDVDFVELSREATHVLFRDTNSNLHAPDDVQQLQVEGEVQHLTFAQGEAQVVATGPHGTQHVTLDRELISLGSALAAKHLTRALGILGARGQQGRLKAQWGRAADLAIETMDLTIAADCASAAGDAVKADFLRQTVACGNAEQAARIAQLAGHWQDAEAAYLQAGQPSSALQMYKDAHKWDDAIRLAATIGQDVGSLQEEQLQWLIRSDQQVAAGELWEKRGGYAQAMALYLDAAAPMHAAKLVLSNRKERFEAAHLERVAEMLESAGLYEDLGEFLEGCHMTADAVNAYQRGHAYQQAATLAGQQAPALLVAVEGAWGAWLAGQGKQAEAISHLVAGGQHEAALQAASGCRNWQAASDILASMDPQLAQAHALDLAKRCADQGALAAAEGFLSTAGRASDSVALWLGEGMWSEAHAAAVRAKMPQEALQEVVTAEGARLEEQGRLQDAEALFLAFDDPDAALAMWHSHHRFTEAVELVARVRPDQLSALHSQLGRQLVEEGDVEGAEVHFLAASDWQAAAAALQEAGLWEEALRVAHEHGGDAAEDEVAFAWMQTLGLARGGRELQERGLVGRVVAHAVRTQQYEAAGALAQVAGDGDMAAWAHHQHALALQQQDKHAAAEAAFVASGQPGDAVEMYVSQGDLEAARRLAEQWQLDSLPDILAAQAQAAADAGDLAAAEGLWLHAGLPHQALDMYSASGHWAEALSFARNHLPQQAEGLELEAKAAEPGLLSMAGQARLREAHAALAEEDALAAAHALLGITRQDSADCDFLSLVWHRAVSLGRTQGHIHCMEVVRDAAGQLVHIGRPAAAAELLASINDRQEAVAVCMDAQLFTEAKDLARGNAILQQAVQEAEAAYLMQHGDADELAAAGYLSEAVDMYEAEGRWEQAHTLASSQGSEHALACSIRHATSEAEAGNAASRAHQGDLETSTLQDVWEAVHLTVQHRHSVRTGQVELAAKQATARLRLLAHLPSDRAFYEAGEACRSAAKGGMALAFFNRYLDISEGIDDGDHDGAGGLNDFRMFTGIPTSAPLPPWHYAAEHARDEVREWTLSASMDASVQLELPQVPCPVCQRPMYEASLRCLACRSSLTADTLTGYPITEGLPSR</sequence>
<protein>
    <recommendedName>
        <fullName evidence="9">IFT80/172/WDR35 TPR domain-containing protein</fullName>
    </recommendedName>
</protein>
<dbReference type="SMART" id="SM00320">
    <property type="entry name" value="WD40"/>
    <property type="match status" value="4"/>
</dbReference>
<dbReference type="PANTHER" id="PTHR15722:SF2">
    <property type="entry name" value="INTRAFLAGELLAR TRANSPORT PROTEIN 172 HOMOLOG"/>
    <property type="match status" value="1"/>
</dbReference>
<evidence type="ECO:0000256" key="8">
    <source>
        <dbReference type="ARBA" id="ARBA00038130"/>
    </source>
</evidence>
<dbReference type="SUPFAM" id="SSF50978">
    <property type="entry name" value="WD40 repeat-like"/>
    <property type="match status" value="1"/>
</dbReference>
<name>A0AAW1P9Q5_9CHLO</name>
<evidence type="ECO:0000256" key="7">
    <source>
        <dbReference type="ARBA" id="ARBA00023273"/>
    </source>
</evidence>
<dbReference type="InterPro" id="IPR036322">
    <property type="entry name" value="WD40_repeat_dom_sf"/>
</dbReference>
<dbReference type="GO" id="GO:0030992">
    <property type="term" value="C:intraciliary transport particle B"/>
    <property type="evidence" value="ECO:0007669"/>
    <property type="project" value="TreeGrafter"/>
</dbReference>
<reference evidence="10 11" key="1">
    <citation type="journal article" date="2024" name="Nat. Commun.">
        <title>Phylogenomics reveals the evolutionary origins of lichenization in chlorophyte algae.</title>
        <authorList>
            <person name="Puginier C."/>
            <person name="Libourel C."/>
            <person name="Otte J."/>
            <person name="Skaloud P."/>
            <person name="Haon M."/>
            <person name="Grisel S."/>
            <person name="Petersen M."/>
            <person name="Berrin J.G."/>
            <person name="Delaux P.M."/>
            <person name="Dal Grande F."/>
            <person name="Keller J."/>
        </authorList>
    </citation>
    <scope>NUCLEOTIDE SEQUENCE [LARGE SCALE GENOMIC DNA]</scope>
    <source>
        <strain evidence="10 11">SAG 2036</strain>
    </source>
</reference>
<comment type="similarity">
    <text evidence="8">Belongs to the IFT172 family.</text>
</comment>
<dbReference type="GO" id="GO:0036064">
    <property type="term" value="C:ciliary basal body"/>
    <property type="evidence" value="ECO:0007669"/>
    <property type="project" value="TreeGrafter"/>
</dbReference>
<dbReference type="GO" id="GO:0005930">
    <property type="term" value="C:axoneme"/>
    <property type="evidence" value="ECO:0007669"/>
    <property type="project" value="TreeGrafter"/>
</dbReference>
<dbReference type="Pfam" id="PF23387">
    <property type="entry name" value="TPR_IFT80_172"/>
    <property type="match status" value="1"/>
</dbReference>
<proteinExistence type="inferred from homology"/>
<evidence type="ECO:0000313" key="10">
    <source>
        <dbReference type="EMBL" id="KAK9806680.1"/>
    </source>
</evidence>
<dbReference type="InterPro" id="IPR001680">
    <property type="entry name" value="WD40_rpt"/>
</dbReference>
<dbReference type="GO" id="GO:0042073">
    <property type="term" value="P:intraciliary transport"/>
    <property type="evidence" value="ECO:0007669"/>
    <property type="project" value="TreeGrafter"/>
</dbReference>
<comment type="subcellular location">
    <subcellularLocation>
        <location evidence="1">Cell projection</location>
        <location evidence="1">Cilium</location>
    </subcellularLocation>
</comment>
<dbReference type="InterPro" id="IPR015943">
    <property type="entry name" value="WD40/YVTN_repeat-like_dom_sf"/>
</dbReference>
<evidence type="ECO:0000313" key="11">
    <source>
        <dbReference type="Proteomes" id="UP001465755"/>
    </source>
</evidence>
<evidence type="ECO:0000256" key="1">
    <source>
        <dbReference type="ARBA" id="ARBA00004138"/>
    </source>
</evidence>
<comment type="caution">
    <text evidence="10">The sequence shown here is derived from an EMBL/GenBank/DDBJ whole genome shotgun (WGS) entry which is preliminary data.</text>
</comment>
<evidence type="ECO:0000256" key="5">
    <source>
        <dbReference type="ARBA" id="ARBA00022803"/>
    </source>
</evidence>
<dbReference type="InterPro" id="IPR056157">
    <property type="entry name" value="TPR_IFT80_172_dom"/>
</dbReference>
<dbReference type="PANTHER" id="PTHR15722">
    <property type="entry name" value="IFT140/172-RELATED"/>
    <property type="match status" value="1"/>
</dbReference>
<evidence type="ECO:0000256" key="3">
    <source>
        <dbReference type="ARBA" id="ARBA00022574"/>
    </source>
</evidence>
<keyword evidence="6" id="KW-0969">Cilium</keyword>
<dbReference type="Proteomes" id="UP001465755">
    <property type="component" value="Unassembled WGS sequence"/>
</dbReference>
<organism evidence="10 11">
    <name type="scientific">Symbiochloris irregularis</name>
    <dbReference type="NCBI Taxonomy" id="706552"/>
    <lineage>
        <taxon>Eukaryota</taxon>
        <taxon>Viridiplantae</taxon>
        <taxon>Chlorophyta</taxon>
        <taxon>core chlorophytes</taxon>
        <taxon>Trebouxiophyceae</taxon>
        <taxon>Trebouxiales</taxon>
        <taxon>Trebouxiaceae</taxon>
        <taxon>Symbiochloris</taxon>
    </lineage>
</organism>
<dbReference type="EMBL" id="JALJOQ010000035">
    <property type="protein sequence ID" value="KAK9806680.1"/>
    <property type="molecule type" value="Genomic_DNA"/>
</dbReference>
<keyword evidence="11" id="KW-1185">Reference proteome</keyword>
<evidence type="ECO:0000256" key="2">
    <source>
        <dbReference type="ARBA" id="ARBA00022473"/>
    </source>
</evidence>
<feature type="domain" description="IFT80/172/WDR35 TPR" evidence="9">
    <location>
        <begin position="483"/>
        <end position="577"/>
    </location>
</feature>
<accession>A0AAW1P9Q5</accession>
<gene>
    <name evidence="10" type="ORF">WJX73_007433</name>
</gene>
<keyword evidence="4" id="KW-0677">Repeat</keyword>
<evidence type="ECO:0000256" key="4">
    <source>
        <dbReference type="ARBA" id="ARBA00022737"/>
    </source>
</evidence>
<keyword evidence="5" id="KW-0802">TPR repeat</keyword>
<dbReference type="Gene3D" id="2.130.10.10">
    <property type="entry name" value="YVTN repeat-like/Quinoprotein amine dehydrogenase"/>
    <property type="match status" value="1"/>
</dbReference>
<dbReference type="Gene3D" id="1.25.40.470">
    <property type="match status" value="1"/>
</dbReference>
<keyword evidence="2" id="KW-0217">Developmental protein</keyword>
<evidence type="ECO:0000256" key="6">
    <source>
        <dbReference type="ARBA" id="ARBA00023069"/>
    </source>
</evidence>
<keyword evidence="7" id="KW-0966">Cell projection</keyword>
<dbReference type="Pfam" id="PF00400">
    <property type="entry name" value="WD40"/>
    <property type="match status" value="1"/>
</dbReference>
<evidence type="ECO:0000259" key="9">
    <source>
        <dbReference type="Pfam" id="PF23387"/>
    </source>
</evidence>
<keyword evidence="3" id="KW-0853">WD repeat</keyword>